<sequence length="351" mass="36739">MASKPTGTTTTTASTSPVRNALGVLGARLTRVLSREGEQDPSRVVSVGKPRGSDVDSTKTVSASAAVKVGLPGVVGANEIQSLNNSHSPVRGRETFSTGRGGAGNIHRSHSRDAGTPTSPPPAGREASPTREPITHLGRGGLGNFRDPSRPREHAVDPKDVIYEHEVIEHSEESPHHFSIGRGGAGNIKTTPEHSQSRERSLSSEVDRSLSRGRALHSTGRGGAGNITAEPLQEETADELERRAHSPDAHHPGELHSTGRGGLANVTSFTSPPVEHLHEGHEEGEGTGIVSYGRGGAGNIRDRSASRGGGPRSASRGRGAGGEVPGGEHHHPGPFGKLVDRVKKHEVEVKK</sequence>
<dbReference type="AlphaFoldDB" id="A0A9Q5HY98"/>
<evidence type="ECO:0000256" key="1">
    <source>
        <dbReference type="SAM" id="MobiDB-lite"/>
    </source>
</evidence>
<comment type="caution">
    <text evidence="2">The sequence shown here is derived from an EMBL/GenBank/DDBJ whole genome shotgun (WGS) entry which is preliminary data.</text>
</comment>
<accession>A0A9Q5HY98</accession>
<dbReference type="InterPro" id="IPR022024">
    <property type="entry name" value="DUF3602"/>
</dbReference>
<dbReference type="Proteomes" id="UP000757232">
    <property type="component" value="Unassembled WGS sequence"/>
</dbReference>
<evidence type="ECO:0000313" key="3">
    <source>
        <dbReference type="Proteomes" id="UP000757232"/>
    </source>
</evidence>
<feature type="compositionally biased region" description="Basic and acidic residues" evidence="1">
    <location>
        <begin position="338"/>
        <end position="351"/>
    </location>
</feature>
<feature type="compositionally biased region" description="Basic and acidic residues" evidence="1">
    <location>
        <begin position="147"/>
        <end position="157"/>
    </location>
</feature>
<proteinExistence type="predicted"/>
<protein>
    <submittedName>
        <fullName evidence="2">Uncharacterized protein</fullName>
    </submittedName>
</protein>
<dbReference type="InterPro" id="IPR053203">
    <property type="entry name" value="Cisplatin_resist-associated"/>
</dbReference>
<reference evidence="2" key="1">
    <citation type="submission" date="2016-06" db="EMBL/GenBank/DDBJ databases">
        <title>Draft Genome sequence of the fungus Inonotus baumii.</title>
        <authorList>
            <person name="Zhu H."/>
            <person name="Lin W."/>
        </authorList>
    </citation>
    <scope>NUCLEOTIDE SEQUENCE</scope>
    <source>
        <strain evidence="2">821</strain>
    </source>
</reference>
<feature type="region of interest" description="Disordered" evidence="1">
    <location>
        <begin position="82"/>
        <end position="157"/>
    </location>
</feature>
<organism evidence="2 3">
    <name type="scientific">Sanghuangporus baumii</name>
    <name type="common">Phellinus baumii</name>
    <dbReference type="NCBI Taxonomy" id="108892"/>
    <lineage>
        <taxon>Eukaryota</taxon>
        <taxon>Fungi</taxon>
        <taxon>Dikarya</taxon>
        <taxon>Basidiomycota</taxon>
        <taxon>Agaricomycotina</taxon>
        <taxon>Agaricomycetes</taxon>
        <taxon>Hymenochaetales</taxon>
        <taxon>Hymenochaetaceae</taxon>
        <taxon>Sanghuangporus</taxon>
    </lineage>
</organism>
<dbReference type="PANTHER" id="PTHR34693:SF1">
    <property type="entry name" value="PROTEIN PAR32"/>
    <property type="match status" value="1"/>
</dbReference>
<dbReference type="Pfam" id="PF12223">
    <property type="entry name" value="DUF3602"/>
    <property type="match status" value="2"/>
</dbReference>
<dbReference type="PANTHER" id="PTHR34693">
    <property type="entry name" value="PROTEIN PAR32"/>
    <property type="match status" value="1"/>
</dbReference>
<gene>
    <name evidence="2" type="ORF">A7U60_g4894</name>
</gene>
<feature type="compositionally biased region" description="Basic and acidic residues" evidence="1">
    <location>
        <begin position="239"/>
        <end position="254"/>
    </location>
</feature>
<feature type="region of interest" description="Disordered" evidence="1">
    <location>
        <begin position="170"/>
        <end position="351"/>
    </location>
</feature>
<evidence type="ECO:0000313" key="2">
    <source>
        <dbReference type="EMBL" id="OCB87937.1"/>
    </source>
</evidence>
<name>A0A9Q5HY98_SANBA</name>
<feature type="compositionally biased region" description="Basic and acidic residues" evidence="1">
    <location>
        <begin position="191"/>
        <end position="210"/>
    </location>
</feature>
<feature type="compositionally biased region" description="Basic and acidic residues" evidence="1">
    <location>
        <begin position="275"/>
        <end position="284"/>
    </location>
</feature>
<dbReference type="OrthoDB" id="2537432at2759"/>
<dbReference type="EMBL" id="LNZH02000186">
    <property type="protein sequence ID" value="OCB87937.1"/>
    <property type="molecule type" value="Genomic_DNA"/>
</dbReference>
<keyword evidence="3" id="KW-1185">Reference proteome</keyword>
<feature type="region of interest" description="Disordered" evidence="1">
    <location>
        <begin position="32"/>
        <end position="62"/>
    </location>
</feature>